<keyword evidence="1" id="KW-1133">Transmembrane helix</keyword>
<gene>
    <name evidence="2" type="ORF">GRI68_06650</name>
</gene>
<feature type="transmembrane region" description="Helical" evidence="1">
    <location>
        <begin position="218"/>
        <end position="234"/>
    </location>
</feature>
<dbReference type="Proteomes" id="UP000429229">
    <property type="component" value="Unassembled WGS sequence"/>
</dbReference>
<feature type="transmembrane region" description="Helical" evidence="1">
    <location>
        <begin position="82"/>
        <end position="105"/>
    </location>
</feature>
<keyword evidence="3" id="KW-1185">Reference proteome</keyword>
<dbReference type="AlphaFoldDB" id="A0A6I4U4K2"/>
<dbReference type="OrthoDB" id="5520726at2"/>
<evidence type="ECO:0000256" key="1">
    <source>
        <dbReference type="SAM" id="Phobius"/>
    </source>
</evidence>
<feature type="transmembrane region" description="Helical" evidence="1">
    <location>
        <begin position="31"/>
        <end position="50"/>
    </location>
</feature>
<feature type="transmembrane region" description="Helical" evidence="1">
    <location>
        <begin position="57"/>
        <end position="76"/>
    </location>
</feature>
<accession>A0A6I4U4K2</accession>
<proteinExistence type="predicted"/>
<name>A0A6I4U4K2_9SPHN</name>
<feature type="transmembrane region" description="Helical" evidence="1">
    <location>
        <begin position="186"/>
        <end position="206"/>
    </location>
</feature>
<evidence type="ECO:0000313" key="2">
    <source>
        <dbReference type="EMBL" id="MXP09855.1"/>
    </source>
</evidence>
<keyword evidence="1" id="KW-0472">Membrane</keyword>
<evidence type="ECO:0000313" key="3">
    <source>
        <dbReference type="Proteomes" id="UP000429229"/>
    </source>
</evidence>
<organism evidence="2 3">
    <name type="scientific">Alteriqipengyuania halimionae</name>
    <dbReference type="NCBI Taxonomy" id="1926630"/>
    <lineage>
        <taxon>Bacteria</taxon>
        <taxon>Pseudomonadati</taxon>
        <taxon>Pseudomonadota</taxon>
        <taxon>Alphaproteobacteria</taxon>
        <taxon>Sphingomonadales</taxon>
        <taxon>Erythrobacteraceae</taxon>
        <taxon>Alteriqipengyuania</taxon>
    </lineage>
</organism>
<comment type="caution">
    <text evidence="2">The sequence shown here is derived from an EMBL/GenBank/DDBJ whole genome shotgun (WGS) entry which is preliminary data.</text>
</comment>
<evidence type="ECO:0008006" key="4">
    <source>
        <dbReference type="Google" id="ProtNLM"/>
    </source>
</evidence>
<keyword evidence="1" id="KW-0812">Transmembrane</keyword>
<feature type="transmembrane region" description="Helical" evidence="1">
    <location>
        <begin position="117"/>
        <end position="144"/>
    </location>
</feature>
<reference evidence="2 3" key="1">
    <citation type="submission" date="2019-12" db="EMBL/GenBank/DDBJ databases">
        <title>Genomic-based taxomic classification of the family Erythrobacteraceae.</title>
        <authorList>
            <person name="Xu L."/>
        </authorList>
    </citation>
    <scope>NUCLEOTIDE SEQUENCE [LARGE SCALE GENOMIC DNA]</scope>
    <source>
        <strain evidence="2 3">LMG 29519</strain>
    </source>
</reference>
<sequence length="275" mass="28353">MNRAAALLALAIPVAAGLAFMATQGAPSHYLAINGGCLLIALGLVAFVPHPKVEDDVAAVILTALLFMPFFIGPEINGVHRWIGSGPIGLNSALLALPALAVFAARMEWRPRLGLSLAALAAAVVQPDASLALAVGGAAIGVALATRDTKPALVAIAGLLAAIWAHKRGLLPPQAFVEQVYLDAAAIHPLWLVLLVVATIVGIVLIALDRSIGRPERFALAGAMTGFVYTAAISSYPTPLVGYSAAPILGLAIALWLARRAPTRTRDEDPAAQNA</sequence>
<feature type="transmembrane region" description="Helical" evidence="1">
    <location>
        <begin position="240"/>
        <end position="258"/>
    </location>
</feature>
<dbReference type="RefSeq" id="WP_160616516.1">
    <property type="nucleotide sequence ID" value="NZ_WTYR01000001.1"/>
</dbReference>
<protein>
    <recommendedName>
        <fullName evidence="4">Cell wall polymerase</fullName>
    </recommendedName>
</protein>
<dbReference type="EMBL" id="WTYR01000001">
    <property type="protein sequence ID" value="MXP09855.1"/>
    <property type="molecule type" value="Genomic_DNA"/>
</dbReference>